<proteinExistence type="predicted"/>
<sequence length="42" mass="4395">MSAGLLGSDVALADRYDLALVDLDGVAYRPAAGSRSSTRRRA</sequence>
<dbReference type="Proteomes" id="UP000037387">
    <property type="component" value="Unassembled WGS sequence"/>
</dbReference>
<dbReference type="PATRIC" id="fig|1350482.3.peg.2953"/>
<evidence type="ECO:0000313" key="2">
    <source>
        <dbReference type="Proteomes" id="UP000037387"/>
    </source>
</evidence>
<evidence type="ECO:0000313" key="1">
    <source>
        <dbReference type="EMBL" id="KON73041.1"/>
    </source>
</evidence>
<comment type="caution">
    <text evidence="1">The sequence shown here is derived from an EMBL/GenBank/DDBJ whole genome shotgun (WGS) entry which is preliminary data.</text>
</comment>
<organism evidence="1 2">
    <name type="scientific">Cellulosimicrobium cellulans F16</name>
    <dbReference type="NCBI Taxonomy" id="1350482"/>
    <lineage>
        <taxon>Bacteria</taxon>
        <taxon>Bacillati</taxon>
        <taxon>Actinomycetota</taxon>
        <taxon>Actinomycetes</taxon>
        <taxon>Micrococcales</taxon>
        <taxon>Promicromonosporaceae</taxon>
        <taxon>Cellulosimicrobium</taxon>
    </lineage>
</organism>
<name>A0A0M0F775_CELCE</name>
<keyword evidence="2" id="KW-1185">Reference proteome</keyword>
<gene>
    <name evidence="1" type="ORF">M768_20865</name>
</gene>
<reference evidence="1 2" key="1">
    <citation type="journal article" date="2015" name="Sci. Rep.">
        <title>Functional and structural properties of a novel cellulosome-like multienzyme complex: efficient glycoside hydrolysis of water-insoluble 7-xylosyl-10-deacetylpaclitaxel.</title>
        <authorList>
            <person name="Dou T.Y."/>
            <person name="Luan H.W."/>
            <person name="Ge G.B."/>
            <person name="Dong M.M."/>
            <person name="Zou H.F."/>
            <person name="He Y.Q."/>
            <person name="Cui P."/>
            <person name="Wang J.Y."/>
            <person name="Hao D.C."/>
            <person name="Yang S.L."/>
            <person name="Yang L."/>
        </authorList>
    </citation>
    <scope>NUCLEOTIDE SEQUENCE [LARGE SCALE GENOMIC DNA]</scope>
    <source>
        <strain evidence="1 2">F16</strain>
    </source>
</reference>
<dbReference type="AlphaFoldDB" id="A0A0M0F775"/>
<dbReference type="EMBL" id="ATNL01000010">
    <property type="protein sequence ID" value="KON73041.1"/>
    <property type="molecule type" value="Genomic_DNA"/>
</dbReference>
<accession>A0A0M0F775</accession>
<protein>
    <submittedName>
        <fullName evidence="1">Uncharacterized protein</fullName>
    </submittedName>
</protein>